<evidence type="ECO:0000256" key="3">
    <source>
        <dbReference type="ARBA" id="ARBA00023125"/>
    </source>
</evidence>
<dbReference type="Pfam" id="PF01325">
    <property type="entry name" value="Fe_dep_repress"/>
    <property type="match status" value="1"/>
</dbReference>
<dbReference type="GO" id="GO:0003677">
    <property type="term" value="F:DNA binding"/>
    <property type="evidence" value="ECO:0007669"/>
    <property type="project" value="UniProtKB-KW"/>
</dbReference>
<dbReference type="Proteomes" id="UP000183047">
    <property type="component" value="Unassembled WGS sequence"/>
</dbReference>
<evidence type="ECO:0000259" key="5">
    <source>
        <dbReference type="PROSITE" id="PS50944"/>
    </source>
</evidence>
<organism evidence="6 7">
    <name type="scientific">Butyrivibrio hungatei</name>
    <dbReference type="NCBI Taxonomy" id="185008"/>
    <lineage>
        <taxon>Bacteria</taxon>
        <taxon>Bacillati</taxon>
        <taxon>Bacillota</taxon>
        <taxon>Clostridia</taxon>
        <taxon>Lachnospirales</taxon>
        <taxon>Lachnospiraceae</taxon>
        <taxon>Butyrivibrio</taxon>
    </lineage>
</organism>
<dbReference type="PROSITE" id="PS50944">
    <property type="entry name" value="HTH_DTXR"/>
    <property type="match status" value="1"/>
</dbReference>
<dbReference type="PANTHER" id="PTHR33238:SF7">
    <property type="entry name" value="IRON-DEPENDENT TRANSCRIPTIONAL REGULATOR"/>
    <property type="match status" value="1"/>
</dbReference>
<keyword evidence="4" id="KW-0804">Transcription</keyword>
<protein>
    <submittedName>
        <fullName evidence="6">Iron (Metal) dependent repressor, DtxR family</fullName>
    </submittedName>
</protein>
<dbReference type="SUPFAM" id="SSF46785">
    <property type="entry name" value="Winged helix' DNA-binding domain"/>
    <property type="match status" value="1"/>
</dbReference>
<dbReference type="Gene3D" id="1.10.60.10">
    <property type="entry name" value="Iron dependent repressor, metal binding and dimerisation domain"/>
    <property type="match status" value="1"/>
</dbReference>
<dbReference type="SUPFAM" id="SSF47979">
    <property type="entry name" value="Iron-dependent repressor protein, dimerization domain"/>
    <property type="match status" value="1"/>
</dbReference>
<keyword evidence="7" id="KW-1185">Reference proteome</keyword>
<dbReference type="InterPro" id="IPR050536">
    <property type="entry name" value="DtxR_MntR_Metal-Reg"/>
</dbReference>
<accession>A0A1G5ABZ6</accession>
<dbReference type="InterPro" id="IPR022689">
    <property type="entry name" value="Iron_dep_repressor"/>
</dbReference>
<reference evidence="7" key="1">
    <citation type="submission" date="2016-10" db="EMBL/GenBank/DDBJ databases">
        <authorList>
            <person name="Varghese N."/>
            <person name="Submissions S."/>
        </authorList>
    </citation>
    <scope>NUCLEOTIDE SEQUENCE [LARGE SCALE GENOMIC DNA]</scope>
    <source>
        <strain evidence="7">XBD2006</strain>
    </source>
</reference>
<dbReference type="Gene3D" id="1.10.10.10">
    <property type="entry name" value="Winged helix-like DNA-binding domain superfamily/Winged helix DNA-binding domain"/>
    <property type="match status" value="1"/>
</dbReference>
<dbReference type="OrthoDB" id="9794394at2"/>
<dbReference type="RefSeq" id="WP_074460975.1">
    <property type="nucleotide sequence ID" value="NZ_FMUR01000003.1"/>
</dbReference>
<feature type="domain" description="HTH dtxR-type" evidence="5">
    <location>
        <begin position="3"/>
        <end position="64"/>
    </location>
</feature>
<proteinExistence type="inferred from homology"/>
<dbReference type="EMBL" id="FMUR01000003">
    <property type="protein sequence ID" value="SCX75386.1"/>
    <property type="molecule type" value="Genomic_DNA"/>
</dbReference>
<comment type="similarity">
    <text evidence="1">Belongs to the DtxR/MntR family.</text>
</comment>
<dbReference type="SMART" id="SM00529">
    <property type="entry name" value="HTH_DTXR"/>
    <property type="match status" value="1"/>
</dbReference>
<dbReference type="InterPro" id="IPR001367">
    <property type="entry name" value="Fe_dep_repressor"/>
</dbReference>
<dbReference type="GO" id="GO:0003700">
    <property type="term" value="F:DNA-binding transcription factor activity"/>
    <property type="evidence" value="ECO:0007669"/>
    <property type="project" value="InterPro"/>
</dbReference>
<dbReference type="InterPro" id="IPR022687">
    <property type="entry name" value="HTH_DTXR"/>
</dbReference>
<dbReference type="InterPro" id="IPR036388">
    <property type="entry name" value="WH-like_DNA-bd_sf"/>
</dbReference>
<gene>
    <name evidence="6" type="ORF">SAMN02910451_00094</name>
</gene>
<evidence type="ECO:0000313" key="6">
    <source>
        <dbReference type="EMBL" id="SCX75386.1"/>
    </source>
</evidence>
<dbReference type="GO" id="GO:0046983">
    <property type="term" value="F:protein dimerization activity"/>
    <property type="evidence" value="ECO:0007669"/>
    <property type="project" value="InterPro"/>
</dbReference>
<sequence>MALQESGEMYLETIYVLSKTHTNVRSVDIGEELGYSRPSVSRAMHLLKDEGLVKIDEYGFVKLTEAGTILAKRIYERHTVLTKLFVDLGVDEKIATEDACRIEHYISDESFEAIKIHMAKHCDTN</sequence>
<evidence type="ECO:0000256" key="2">
    <source>
        <dbReference type="ARBA" id="ARBA00023015"/>
    </source>
</evidence>
<dbReference type="GO" id="GO:0046914">
    <property type="term" value="F:transition metal ion binding"/>
    <property type="evidence" value="ECO:0007669"/>
    <property type="project" value="InterPro"/>
</dbReference>
<dbReference type="AlphaFoldDB" id="A0A1G5ABZ6"/>
<keyword evidence="2" id="KW-0805">Transcription regulation</keyword>
<dbReference type="InterPro" id="IPR036390">
    <property type="entry name" value="WH_DNA-bd_sf"/>
</dbReference>
<evidence type="ECO:0000256" key="1">
    <source>
        <dbReference type="ARBA" id="ARBA00007871"/>
    </source>
</evidence>
<keyword evidence="3" id="KW-0238">DNA-binding</keyword>
<dbReference type="Pfam" id="PF02742">
    <property type="entry name" value="Fe_dep_repr_C"/>
    <property type="match status" value="1"/>
</dbReference>
<dbReference type="InterPro" id="IPR036421">
    <property type="entry name" value="Fe_dep_repressor_sf"/>
</dbReference>
<evidence type="ECO:0000256" key="4">
    <source>
        <dbReference type="ARBA" id="ARBA00023163"/>
    </source>
</evidence>
<name>A0A1G5ABZ6_9FIRM</name>
<evidence type="ECO:0000313" key="7">
    <source>
        <dbReference type="Proteomes" id="UP000183047"/>
    </source>
</evidence>
<dbReference type="PANTHER" id="PTHR33238">
    <property type="entry name" value="IRON (METAL) DEPENDENT REPRESSOR, DTXR FAMILY"/>
    <property type="match status" value="1"/>
</dbReference>